<dbReference type="AlphaFoldDB" id="A0A8H7E476"/>
<dbReference type="Proteomes" id="UP000606974">
    <property type="component" value="Unassembled WGS sequence"/>
</dbReference>
<proteinExistence type="predicted"/>
<evidence type="ECO:0000313" key="2">
    <source>
        <dbReference type="Proteomes" id="UP000606974"/>
    </source>
</evidence>
<organism evidence="1 2">
    <name type="scientific">Endocarpon pusillum</name>
    <dbReference type="NCBI Taxonomy" id="364733"/>
    <lineage>
        <taxon>Eukaryota</taxon>
        <taxon>Fungi</taxon>
        <taxon>Dikarya</taxon>
        <taxon>Ascomycota</taxon>
        <taxon>Pezizomycotina</taxon>
        <taxon>Eurotiomycetes</taxon>
        <taxon>Chaetothyriomycetidae</taxon>
        <taxon>Verrucariales</taxon>
        <taxon>Verrucariaceae</taxon>
        <taxon>Endocarpon</taxon>
    </lineage>
</organism>
<keyword evidence="2" id="KW-1185">Reference proteome</keyword>
<dbReference type="OrthoDB" id="5986190at2759"/>
<protein>
    <submittedName>
        <fullName evidence="1">Uncharacterized protein</fullName>
    </submittedName>
</protein>
<name>A0A8H7E476_9EURO</name>
<evidence type="ECO:0000313" key="1">
    <source>
        <dbReference type="EMBL" id="KAF7509889.1"/>
    </source>
</evidence>
<dbReference type="EMBL" id="JAACFV010000036">
    <property type="protein sequence ID" value="KAF7509889.1"/>
    <property type="molecule type" value="Genomic_DNA"/>
</dbReference>
<comment type="caution">
    <text evidence="1">The sequence shown here is derived from an EMBL/GenBank/DDBJ whole genome shotgun (WGS) entry which is preliminary data.</text>
</comment>
<gene>
    <name evidence="1" type="ORF">GJ744_007400</name>
</gene>
<sequence>MKAIVRKRQRRRLVETGKEELVFEIRGIVVESDKIDRWMKRNGITENILYSSSLTASTPAALNT</sequence>
<reference evidence="1" key="1">
    <citation type="submission" date="2020-02" db="EMBL/GenBank/DDBJ databases">
        <authorList>
            <person name="Palmer J.M."/>
        </authorList>
    </citation>
    <scope>NUCLEOTIDE SEQUENCE</scope>
    <source>
        <strain evidence="1">EPUS1.4</strain>
        <tissue evidence="1">Thallus</tissue>
    </source>
</reference>
<accession>A0A8H7E476</accession>